<feature type="compositionally biased region" description="Acidic residues" evidence="4">
    <location>
        <begin position="73"/>
        <end position="88"/>
    </location>
</feature>
<evidence type="ECO:0000313" key="6">
    <source>
        <dbReference type="EMBL" id="KAF9515588.1"/>
    </source>
</evidence>
<dbReference type="OrthoDB" id="5577072at2759"/>
<protein>
    <recommendedName>
        <fullName evidence="5">G-patch domain-containing protein</fullName>
    </recommendedName>
</protein>
<feature type="region of interest" description="Disordered" evidence="4">
    <location>
        <begin position="136"/>
        <end position="236"/>
    </location>
</feature>
<dbReference type="Proteomes" id="UP000886523">
    <property type="component" value="Unassembled WGS sequence"/>
</dbReference>
<evidence type="ECO:0000256" key="2">
    <source>
        <dbReference type="ARBA" id="ARBA00008576"/>
    </source>
</evidence>
<dbReference type="GO" id="GO:0000398">
    <property type="term" value="P:mRNA splicing, via spliceosome"/>
    <property type="evidence" value="ECO:0007669"/>
    <property type="project" value="InterPro"/>
</dbReference>
<evidence type="ECO:0000256" key="4">
    <source>
        <dbReference type="SAM" id="MobiDB-lite"/>
    </source>
</evidence>
<dbReference type="GO" id="GO:0005681">
    <property type="term" value="C:spliceosomal complex"/>
    <property type="evidence" value="ECO:0007669"/>
    <property type="project" value="TreeGrafter"/>
</dbReference>
<feature type="compositionally biased region" description="Basic and acidic residues" evidence="4">
    <location>
        <begin position="381"/>
        <end position="468"/>
    </location>
</feature>
<feature type="compositionally biased region" description="Basic and acidic residues" evidence="4">
    <location>
        <begin position="196"/>
        <end position="209"/>
    </location>
</feature>
<feature type="region of interest" description="Disordered" evidence="4">
    <location>
        <begin position="1"/>
        <end position="94"/>
    </location>
</feature>
<feature type="compositionally biased region" description="Basic and acidic residues" evidence="4">
    <location>
        <begin position="168"/>
        <end position="180"/>
    </location>
</feature>
<proteinExistence type="inferred from homology"/>
<keyword evidence="3" id="KW-0539">Nucleus</keyword>
<comment type="similarity">
    <text evidence="2">Belongs to the SPP2 family.</text>
</comment>
<evidence type="ECO:0000256" key="1">
    <source>
        <dbReference type="ARBA" id="ARBA00004123"/>
    </source>
</evidence>
<dbReference type="AlphaFoldDB" id="A0A9P6DYE2"/>
<dbReference type="PROSITE" id="PS50174">
    <property type="entry name" value="G_PATCH"/>
    <property type="match status" value="1"/>
</dbReference>
<feature type="domain" description="G-patch" evidence="5">
    <location>
        <begin position="262"/>
        <end position="308"/>
    </location>
</feature>
<feature type="region of interest" description="Disordered" evidence="4">
    <location>
        <begin position="312"/>
        <end position="468"/>
    </location>
</feature>
<dbReference type="InterPro" id="IPR000467">
    <property type="entry name" value="G_patch_dom"/>
</dbReference>
<dbReference type="GO" id="GO:0003676">
    <property type="term" value="F:nucleic acid binding"/>
    <property type="evidence" value="ECO:0007669"/>
    <property type="project" value="InterPro"/>
</dbReference>
<dbReference type="Pfam" id="PF12656">
    <property type="entry name" value="G-patch_2"/>
    <property type="match status" value="1"/>
</dbReference>
<comment type="subcellular location">
    <subcellularLocation>
        <location evidence="1">Nucleus</location>
    </subcellularLocation>
</comment>
<name>A0A9P6DYE2_9AGAM</name>
<dbReference type="EMBL" id="MU128948">
    <property type="protein sequence ID" value="KAF9515588.1"/>
    <property type="molecule type" value="Genomic_DNA"/>
</dbReference>
<accession>A0A9P6DYE2</accession>
<sequence length="468" mass="51401">MSRPNPLANHPAVSFTVRRPSPLSREASDSDVPSVAFRQPLPKHPSNSTGAPSPLSFSVNGNRKRAPMRQTIGDDDSSDDEASTEDEIITGFDAMGVQRAKELKPSGPLVIPGLANRDWRAVARKRQAIFVPESAKAATGKDGSVGGLGTRDTINSGPQLSGLVSKRQKLDDDETRRQNEDQLTVDAEGDTQMAKVGDKAELTEEERALRAILSGDNGDELPQIEAIPPPPRLPMTETDAYREDVQTRPDLPTLEDYARVPVEQFGEALLRGMGWKEGMAASRTRKGPVEPYLPASRPALLGIGAKERIVDEAAAPSGGIGSKGPKKPSRPERRYIPLVKKPSEGSSGANGQKSHSASPQPRSSSSSRYPSRSPPPQSPSRDGRDRDREKRSERPDDERLKASASSSRRDSGRDRDNDRGRRYEYDGDRHRERKDYRDSERSYHSRRDTDRGGRSHSSRYSDDDGKGR</sequence>
<reference evidence="6" key="1">
    <citation type="journal article" date="2020" name="Nat. Commun.">
        <title>Large-scale genome sequencing of mycorrhizal fungi provides insights into the early evolution of symbiotic traits.</title>
        <authorList>
            <person name="Miyauchi S."/>
            <person name="Kiss E."/>
            <person name="Kuo A."/>
            <person name="Drula E."/>
            <person name="Kohler A."/>
            <person name="Sanchez-Garcia M."/>
            <person name="Morin E."/>
            <person name="Andreopoulos B."/>
            <person name="Barry K.W."/>
            <person name="Bonito G."/>
            <person name="Buee M."/>
            <person name="Carver A."/>
            <person name="Chen C."/>
            <person name="Cichocki N."/>
            <person name="Clum A."/>
            <person name="Culley D."/>
            <person name="Crous P.W."/>
            <person name="Fauchery L."/>
            <person name="Girlanda M."/>
            <person name="Hayes R.D."/>
            <person name="Keri Z."/>
            <person name="LaButti K."/>
            <person name="Lipzen A."/>
            <person name="Lombard V."/>
            <person name="Magnuson J."/>
            <person name="Maillard F."/>
            <person name="Murat C."/>
            <person name="Nolan M."/>
            <person name="Ohm R.A."/>
            <person name="Pangilinan J."/>
            <person name="Pereira M.F."/>
            <person name="Perotto S."/>
            <person name="Peter M."/>
            <person name="Pfister S."/>
            <person name="Riley R."/>
            <person name="Sitrit Y."/>
            <person name="Stielow J.B."/>
            <person name="Szollosi G."/>
            <person name="Zifcakova L."/>
            <person name="Stursova M."/>
            <person name="Spatafora J.W."/>
            <person name="Tedersoo L."/>
            <person name="Vaario L.M."/>
            <person name="Yamada A."/>
            <person name="Yan M."/>
            <person name="Wang P."/>
            <person name="Xu J."/>
            <person name="Bruns T."/>
            <person name="Baldrian P."/>
            <person name="Vilgalys R."/>
            <person name="Dunand C."/>
            <person name="Henrissat B."/>
            <person name="Grigoriev I.V."/>
            <person name="Hibbett D."/>
            <person name="Nagy L.G."/>
            <person name="Martin F.M."/>
        </authorList>
    </citation>
    <scope>NUCLEOTIDE SEQUENCE</scope>
    <source>
        <strain evidence="6">UP504</strain>
    </source>
</reference>
<dbReference type="PANTHER" id="PTHR15818">
    <property type="entry name" value="G PATCH AND KOW-CONTAINING"/>
    <property type="match status" value="1"/>
</dbReference>
<feature type="compositionally biased region" description="Polar residues" evidence="4">
    <location>
        <begin position="344"/>
        <end position="353"/>
    </location>
</feature>
<comment type="caution">
    <text evidence="6">The sequence shown here is derived from an EMBL/GenBank/DDBJ whole genome shotgun (WGS) entry which is preliminary data.</text>
</comment>
<keyword evidence="7" id="KW-1185">Reference proteome</keyword>
<organism evidence="6 7">
    <name type="scientific">Hydnum rufescens UP504</name>
    <dbReference type="NCBI Taxonomy" id="1448309"/>
    <lineage>
        <taxon>Eukaryota</taxon>
        <taxon>Fungi</taxon>
        <taxon>Dikarya</taxon>
        <taxon>Basidiomycota</taxon>
        <taxon>Agaricomycotina</taxon>
        <taxon>Agaricomycetes</taxon>
        <taxon>Cantharellales</taxon>
        <taxon>Hydnaceae</taxon>
        <taxon>Hydnum</taxon>
    </lineage>
</organism>
<dbReference type="InterPro" id="IPR045166">
    <property type="entry name" value="Spp2-like"/>
</dbReference>
<dbReference type="InterPro" id="IPR026822">
    <property type="entry name" value="Spp2/MOS2_G-patch"/>
</dbReference>
<feature type="compositionally biased region" description="Low complexity" evidence="4">
    <location>
        <begin position="354"/>
        <end position="371"/>
    </location>
</feature>
<gene>
    <name evidence="6" type="ORF">BS47DRAFT_1328037</name>
</gene>
<evidence type="ECO:0000259" key="5">
    <source>
        <dbReference type="PROSITE" id="PS50174"/>
    </source>
</evidence>
<dbReference type="PANTHER" id="PTHR15818:SF2">
    <property type="entry name" value="G-PATCH DOMAIN AND KOW MOTIFS-CONTAINING PROTEIN"/>
    <property type="match status" value="1"/>
</dbReference>
<evidence type="ECO:0000313" key="7">
    <source>
        <dbReference type="Proteomes" id="UP000886523"/>
    </source>
</evidence>
<evidence type="ECO:0000256" key="3">
    <source>
        <dbReference type="ARBA" id="ARBA00023242"/>
    </source>
</evidence>
<feature type="compositionally biased region" description="Polar residues" evidence="4">
    <location>
        <begin position="45"/>
        <end position="61"/>
    </location>
</feature>